<organism evidence="2 3">
    <name type="scientific">Methylomonas rapida</name>
    <dbReference type="NCBI Taxonomy" id="2963939"/>
    <lineage>
        <taxon>Bacteria</taxon>
        <taxon>Pseudomonadati</taxon>
        <taxon>Pseudomonadota</taxon>
        <taxon>Gammaproteobacteria</taxon>
        <taxon>Methylococcales</taxon>
        <taxon>Methylococcaceae</taxon>
        <taxon>Methylomonas</taxon>
    </lineage>
</organism>
<feature type="chain" id="PRO_5045504852" evidence="1">
    <location>
        <begin position="28"/>
        <end position="255"/>
    </location>
</feature>
<dbReference type="EMBL" id="CP113517">
    <property type="protein sequence ID" value="WAR43928.1"/>
    <property type="molecule type" value="Genomic_DNA"/>
</dbReference>
<keyword evidence="1" id="KW-0732">Signal</keyword>
<feature type="signal peptide" evidence="1">
    <location>
        <begin position="1"/>
        <end position="27"/>
    </location>
</feature>
<protein>
    <submittedName>
        <fullName evidence="2">Uncharacterized protein</fullName>
    </submittedName>
</protein>
<sequence>MPAVLSKHSIIAGLLASSLSFAPHVLANTDDTGIEGDTALSSEKPHIPEPMVFDLVRPLGVQQGEAEVNALMLHNLSESHTEWAPEFEIGLLDDLALELELPFENSRIEAYKVALQGTWGSLLNRRAIHGWQLIGYYNRERHTYTFDALYILGLRLGSRFSSLSMMGLRRDDLNADGAFVGLFNTSGFYDFSQQVTLGLEMNTEFHANGKWNYLLMPQLHYDFASHTTLQLGAGVTKDHNRKPEFMTGLRLIYAF</sequence>
<gene>
    <name evidence="2" type="ORF">NM686_016355</name>
</gene>
<name>A0ABY7GIK7_9GAMM</name>
<keyword evidence="3" id="KW-1185">Reference proteome</keyword>
<accession>A0ABY7GIK7</accession>
<dbReference type="Proteomes" id="UP001162780">
    <property type="component" value="Chromosome"/>
</dbReference>
<dbReference type="RefSeq" id="WP_255188917.1">
    <property type="nucleotide sequence ID" value="NZ_CP113517.1"/>
</dbReference>
<evidence type="ECO:0000256" key="1">
    <source>
        <dbReference type="SAM" id="SignalP"/>
    </source>
</evidence>
<evidence type="ECO:0000313" key="2">
    <source>
        <dbReference type="EMBL" id="WAR43928.1"/>
    </source>
</evidence>
<proteinExistence type="predicted"/>
<reference evidence="2" key="1">
    <citation type="submission" date="2022-11" db="EMBL/GenBank/DDBJ databases">
        <title>Methylomonas rapida sp. nov., Carotenoid-Producing Obligate Methanotrophs with High Growth Characteristics and Biotechnological Potential.</title>
        <authorList>
            <person name="Tikhonova E.N."/>
            <person name="Suleimanov R.Z."/>
            <person name="Miroshnikov K."/>
            <person name="Oshkin I.Y."/>
            <person name="Belova S.E."/>
            <person name="Danilova O.V."/>
            <person name="Ashikhmin A."/>
            <person name="Konopkin A."/>
            <person name="But S.Y."/>
            <person name="Khmelenina V.N."/>
            <person name="Kuznetsov N."/>
            <person name="Pimenov N.V."/>
            <person name="Dedysh S.N."/>
        </authorList>
    </citation>
    <scope>NUCLEOTIDE SEQUENCE</scope>
    <source>
        <strain evidence="2">MP1</strain>
    </source>
</reference>
<evidence type="ECO:0000313" key="3">
    <source>
        <dbReference type="Proteomes" id="UP001162780"/>
    </source>
</evidence>